<dbReference type="EMBL" id="BT136514">
    <property type="protein sequence ID" value="AFK36309.1"/>
    <property type="molecule type" value="mRNA"/>
</dbReference>
<name>I3S7R7_MEDTR</name>
<protein>
    <submittedName>
        <fullName evidence="1">Uncharacterized protein</fullName>
    </submittedName>
</protein>
<evidence type="ECO:0000313" key="1">
    <source>
        <dbReference type="EMBL" id="AFK36309.1"/>
    </source>
</evidence>
<organism evidence="1">
    <name type="scientific">Medicago truncatula</name>
    <name type="common">Barrel medic</name>
    <name type="synonym">Medicago tribuloides</name>
    <dbReference type="NCBI Taxonomy" id="3880"/>
    <lineage>
        <taxon>Eukaryota</taxon>
        <taxon>Viridiplantae</taxon>
        <taxon>Streptophyta</taxon>
        <taxon>Embryophyta</taxon>
        <taxon>Tracheophyta</taxon>
        <taxon>Spermatophyta</taxon>
        <taxon>Magnoliopsida</taxon>
        <taxon>eudicotyledons</taxon>
        <taxon>Gunneridae</taxon>
        <taxon>Pentapetalae</taxon>
        <taxon>rosids</taxon>
        <taxon>fabids</taxon>
        <taxon>Fabales</taxon>
        <taxon>Fabaceae</taxon>
        <taxon>Papilionoideae</taxon>
        <taxon>50 kb inversion clade</taxon>
        <taxon>NPAAA clade</taxon>
        <taxon>Hologalegina</taxon>
        <taxon>IRL clade</taxon>
        <taxon>Trifolieae</taxon>
        <taxon>Medicago</taxon>
    </lineage>
</organism>
<dbReference type="AlphaFoldDB" id="I3S7R7"/>
<sequence>MVSWCTAARPHHGLFCHWCQAFIRRLSPSAWSEGRGCTEACKSIGVSVKAHSWYNCSHLLCTSSNLHVA</sequence>
<proteinExistence type="evidence at transcript level"/>
<accession>I3S7R7</accession>
<reference evidence="1" key="1">
    <citation type="submission" date="2012-05" db="EMBL/GenBank/DDBJ databases">
        <authorList>
            <person name="Krishnakumar V."/>
            <person name="Cheung F."/>
            <person name="Xiao Y."/>
            <person name="Chan A."/>
            <person name="Moskal W.A."/>
            <person name="Town C.D."/>
        </authorList>
    </citation>
    <scope>NUCLEOTIDE SEQUENCE</scope>
</reference>